<keyword evidence="5" id="KW-1185">Reference proteome</keyword>
<reference evidence="3 5" key="1">
    <citation type="submission" date="2015-04" db="EMBL/GenBank/DDBJ databases">
        <title>The draft genome sequence of Roseovarius indicus B108T.</title>
        <authorList>
            <person name="Li G."/>
            <person name="Lai Q."/>
            <person name="Shao Z."/>
            <person name="Yan P."/>
        </authorList>
    </citation>
    <scope>NUCLEOTIDE SEQUENCE [LARGE SCALE GENOMIC DNA]</scope>
    <source>
        <strain evidence="3 5">B108</strain>
    </source>
</reference>
<dbReference type="EMBL" id="CP031600">
    <property type="protein sequence ID" value="QEW29986.1"/>
    <property type="molecule type" value="Genomic_DNA"/>
</dbReference>
<geneLocation type="plasmid" evidence="4">
    <name>pRIdsm_02</name>
</geneLocation>
<evidence type="ECO:0000313" key="3">
    <source>
        <dbReference type="EMBL" id="KRS14863.1"/>
    </source>
</evidence>
<sequence>MTPVPAMHEEMHYDASKKKQREKPIAAENMDTMFECEEERSNPQSNQKKDACARFPKALFLIVVVMIMLSHLL</sequence>
<proteinExistence type="predicted"/>
<evidence type="ECO:0000313" key="4">
    <source>
        <dbReference type="EMBL" id="QEW29986.1"/>
    </source>
</evidence>
<dbReference type="EMBL" id="LAXI01000032">
    <property type="protein sequence ID" value="KRS14863.1"/>
    <property type="molecule type" value="Genomic_DNA"/>
</dbReference>
<accession>A0A0T5P1J8</accession>
<dbReference type="AlphaFoldDB" id="A0A0T5P1J8"/>
<geneLocation type="plasmid" evidence="6">
    <name>pridsm_02</name>
</geneLocation>
<keyword evidence="2" id="KW-1133">Transmembrane helix</keyword>
<dbReference type="KEGG" id="rid:RIdsm_05832"/>
<evidence type="ECO:0000256" key="2">
    <source>
        <dbReference type="SAM" id="Phobius"/>
    </source>
</evidence>
<keyword evidence="4" id="KW-0614">Plasmid</keyword>
<dbReference type="Proteomes" id="UP000325785">
    <property type="component" value="Plasmid pRIdsm_02"/>
</dbReference>
<dbReference type="Proteomes" id="UP000051401">
    <property type="component" value="Unassembled WGS sequence"/>
</dbReference>
<dbReference type="PATRIC" id="fig|540747.5.peg.4114"/>
<protein>
    <submittedName>
        <fullName evidence="3">Uncharacterized protein</fullName>
    </submittedName>
</protein>
<gene>
    <name evidence="4" type="ORF">RIdsm_05832</name>
    <name evidence="3" type="ORF">XM52_26740</name>
</gene>
<evidence type="ECO:0000313" key="6">
    <source>
        <dbReference type="Proteomes" id="UP000325785"/>
    </source>
</evidence>
<reference evidence="4 6" key="2">
    <citation type="submission" date="2018-08" db="EMBL/GenBank/DDBJ databases">
        <title>Genetic Globetrotter - A new plasmid hitch-hiking vast phylogenetic and geographic distances.</title>
        <authorList>
            <person name="Vollmers J."/>
            <person name="Petersen J."/>
        </authorList>
    </citation>
    <scope>NUCLEOTIDE SEQUENCE [LARGE SCALE GENOMIC DNA]</scope>
    <source>
        <strain evidence="4 6">DSM 26383</strain>
        <plasmid evidence="6">pridsm_02</plasmid>
        <plasmid evidence="4">pRIdsm_02</plasmid>
    </source>
</reference>
<evidence type="ECO:0000256" key="1">
    <source>
        <dbReference type="SAM" id="MobiDB-lite"/>
    </source>
</evidence>
<feature type="transmembrane region" description="Helical" evidence="2">
    <location>
        <begin position="55"/>
        <end position="72"/>
    </location>
</feature>
<organism evidence="3 5">
    <name type="scientific">Roseovarius indicus</name>
    <dbReference type="NCBI Taxonomy" id="540747"/>
    <lineage>
        <taxon>Bacteria</taxon>
        <taxon>Pseudomonadati</taxon>
        <taxon>Pseudomonadota</taxon>
        <taxon>Alphaproteobacteria</taxon>
        <taxon>Rhodobacterales</taxon>
        <taxon>Roseobacteraceae</taxon>
        <taxon>Roseovarius</taxon>
    </lineage>
</organism>
<feature type="compositionally biased region" description="Basic and acidic residues" evidence="1">
    <location>
        <begin position="7"/>
        <end position="23"/>
    </location>
</feature>
<name>A0A0T5P1J8_9RHOB</name>
<dbReference type="STRING" id="540747.SAMN04488031_11759"/>
<keyword evidence="2" id="KW-0812">Transmembrane</keyword>
<keyword evidence="2" id="KW-0472">Membrane</keyword>
<evidence type="ECO:0000313" key="5">
    <source>
        <dbReference type="Proteomes" id="UP000051401"/>
    </source>
</evidence>
<feature type="region of interest" description="Disordered" evidence="1">
    <location>
        <begin position="1"/>
        <end position="23"/>
    </location>
</feature>